<evidence type="ECO:0008006" key="11">
    <source>
        <dbReference type="Google" id="ProtNLM"/>
    </source>
</evidence>
<dbReference type="InterPro" id="IPR002524">
    <property type="entry name" value="Cation_efflux"/>
</dbReference>
<feature type="domain" description="Cation efflux protein transmembrane" evidence="7">
    <location>
        <begin position="116"/>
        <end position="307"/>
    </location>
</feature>
<evidence type="ECO:0000313" key="9">
    <source>
        <dbReference type="EMBL" id="KAK9937381.1"/>
    </source>
</evidence>
<dbReference type="InterPro" id="IPR036837">
    <property type="entry name" value="Cation_efflux_CTD_sf"/>
</dbReference>
<keyword evidence="4 6" id="KW-1133">Transmembrane helix</keyword>
<dbReference type="SUPFAM" id="SSF161111">
    <property type="entry name" value="Cation efflux protein transmembrane domain-like"/>
    <property type="match status" value="1"/>
</dbReference>
<evidence type="ECO:0000256" key="4">
    <source>
        <dbReference type="ARBA" id="ARBA00022989"/>
    </source>
</evidence>
<evidence type="ECO:0000256" key="6">
    <source>
        <dbReference type="SAM" id="Phobius"/>
    </source>
</evidence>
<feature type="transmembrane region" description="Helical" evidence="6">
    <location>
        <begin position="260"/>
        <end position="280"/>
    </location>
</feature>
<keyword evidence="5 6" id="KW-0472">Membrane</keyword>
<dbReference type="FunFam" id="3.30.70.1350:FF:000005">
    <property type="entry name" value="Metal tolerance protein 4"/>
    <property type="match status" value="1"/>
</dbReference>
<feature type="transmembrane region" description="Helical" evidence="6">
    <location>
        <begin position="138"/>
        <end position="161"/>
    </location>
</feature>
<feature type="transmembrane region" description="Helical" evidence="6">
    <location>
        <begin position="113"/>
        <end position="132"/>
    </location>
</feature>
<dbReference type="AlphaFoldDB" id="A0AAW1XKM6"/>
<evidence type="ECO:0000259" key="8">
    <source>
        <dbReference type="Pfam" id="PF16916"/>
    </source>
</evidence>
<dbReference type="Pfam" id="PF01545">
    <property type="entry name" value="Cation_efflux"/>
    <property type="match status" value="1"/>
</dbReference>
<evidence type="ECO:0000256" key="3">
    <source>
        <dbReference type="ARBA" id="ARBA00022692"/>
    </source>
</evidence>
<gene>
    <name evidence="9" type="ORF">M0R45_014175</name>
</gene>
<dbReference type="Proteomes" id="UP001457282">
    <property type="component" value="Unassembled WGS sequence"/>
</dbReference>
<evidence type="ECO:0000256" key="2">
    <source>
        <dbReference type="ARBA" id="ARBA00022448"/>
    </source>
</evidence>
<evidence type="ECO:0000256" key="1">
    <source>
        <dbReference type="ARBA" id="ARBA00004141"/>
    </source>
</evidence>
<dbReference type="PANTHER" id="PTHR43840">
    <property type="entry name" value="MITOCHONDRIAL METAL TRANSPORTER 1-RELATED"/>
    <property type="match status" value="1"/>
</dbReference>
<feature type="transmembrane region" description="Helical" evidence="6">
    <location>
        <begin position="221"/>
        <end position="240"/>
    </location>
</feature>
<comment type="subcellular location">
    <subcellularLocation>
        <location evidence="1">Membrane</location>
        <topology evidence="1">Multi-pass membrane protein</topology>
    </subcellularLocation>
</comment>
<feature type="domain" description="Cation efflux protein cytoplasmic" evidence="8">
    <location>
        <begin position="319"/>
        <end position="388"/>
    </location>
</feature>
<sequence length="402" mass="45874">MVTELRIDSLDYRTELLSPDLTGETVTLPIEPAWRLNMDGFKLPAERNNMDSCFGFGSFFRTLRRQKRVAEYYKRQDKLLKGFNELDSFSEMGFWPGSLTEEEKTKLASNERIAIYVSNAANLVIFLAKVYASVESRSLAVIASTLDSLLDLLSGFILWFTDHAMRKPNQYRYPIGKNRMQPVGIVVFASVMATLGLQILFESGRQLVTKTQPDKDPVKERWTIGIMVSVTVIKFILMAYCRRFKNEIVRAYAQDHLFDVITNVIGLASAVLAIRFYWWIDPVGAIVISLYTIGNWAKTVMENVWSLIGKTAPAEYLAKLTYLIWNHDKEIKHIDTVRAYTFGINYFVEVDIVLPGDMSLSEAHNIGEALQEKLENLPEVERAFVHVDVDITHKPEHKPKGS</sequence>
<name>A0AAW1XKM6_RUBAR</name>
<keyword evidence="3 6" id="KW-0812">Transmembrane</keyword>
<dbReference type="FunFam" id="1.20.1510.10:FF:000003">
    <property type="entry name" value="Metal tolerance protein 11"/>
    <property type="match status" value="1"/>
</dbReference>
<feature type="transmembrane region" description="Helical" evidence="6">
    <location>
        <begin position="182"/>
        <end position="201"/>
    </location>
</feature>
<proteinExistence type="predicted"/>
<dbReference type="PANTHER" id="PTHR43840:SF16">
    <property type="entry name" value="CATION EFFLUX PROTEIN CYTOPLASMIC DOMAIN-CONTAINING PROTEIN"/>
    <property type="match status" value="1"/>
</dbReference>
<dbReference type="InterPro" id="IPR058533">
    <property type="entry name" value="Cation_efflux_TM"/>
</dbReference>
<keyword evidence="10" id="KW-1185">Reference proteome</keyword>
<reference evidence="9 10" key="1">
    <citation type="journal article" date="2023" name="G3 (Bethesda)">
        <title>A chromosome-length genome assembly and annotation of blackberry (Rubus argutus, cv. 'Hillquist').</title>
        <authorList>
            <person name="Bruna T."/>
            <person name="Aryal R."/>
            <person name="Dudchenko O."/>
            <person name="Sargent D.J."/>
            <person name="Mead D."/>
            <person name="Buti M."/>
            <person name="Cavallini A."/>
            <person name="Hytonen T."/>
            <person name="Andres J."/>
            <person name="Pham M."/>
            <person name="Weisz D."/>
            <person name="Mascagni F."/>
            <person name="Usai G."/>
            <person name="Natali L."/>
            <person name="Bassil N."/>
            <person name="Fernandez G.E."/>
            <person name="Lomsadze A."/>
            <person name="Armour M."/>
            <person name="Olukolu B."/>
            <person name="Poorten T."/>
            <person name="Britton C."/>
            <person name="Davik J."/>
            <person name="Ashrafi H."/>
            <person name="Aiden E.L."/>
            <person name="Borodovsky M."/>
            <person name="Worthington M."/>
        </authorList>
    </citation>
    <scope>NUCLEOTIDE SEQUENCE [LARGE SCALE GENOMIC DNA]</scope>
    <source>
        <strain evidence="9">PI 553951</strain>
    </source>
</reference>
<accession>A0AAW1XKM6</accession>
<evidence type="ECO:0000256" key="5">
    <source>
        <dbReference type="ARBA" id="ARBA00023136"/>
    </source>
</evidence>
<dbReference type="EMBL" id="JBEDUW010000003">
    <property type="protein sequence ID" value="KAK9937381.1"/>
    <property type="molecule type" value="Genomic_DNA"/>
</dbReference>
<dbReference type="Gene3D" id="3.30.70.1350">
    <property type="entry name" value="Cation efflux protein, cytoplasmic domain"/>
    <property type="match status" value="1"/>
</dbReference>
<dbReference type="Pfam" id="PF16916">
    <property type="entry name" value="ZT_dimer"/>
    <property type="match status" value="1"/>
</dbReference>
<dbReference type="InterPro" id="IPR050291">
    <property type="entry name" value="CDF_Transporter"/>
</dbReference>
<dbReference type="SUPFAM" id="SSF160240">
    <property type="entry name" value="Cation efflux protein cytoplasmic domain-like"/>
    <property type="match status" value="1"/>
</dbReference>
<dbReference type="GO" id="GO:0016020">
    <property type="term" value="C:membrane"/>
    <property type="evidence" value="ECO:0007669"/>
    <property type="project" value="UniProtKB-SubCell"/>
</dbReference>
<evidence type="ECO:0000313" key="10">
    <source>
        <dbReference type="Proteomes" id="UP001457282"/>
    </source>
</evidence>
<comment type="caution">
    <text evidence="9">The sequence shown here is derived from an EMBL/GenBank/DDBJ whole genome shotgun (WGS) entry which is preliminary data.</text>
</comment>
<keyword evidence="2" id="KW-0813">Transport</keyword>
<evidence type="ECO:0000259" key="7">
    <source>
        <dbReference type="Pfam" id="PF01545"/>
    </source>
</evidence>
<dbReference type="NCBIfam" id="TIGR01297">
    <property type="entry name" value="CDF"/>
    <property type="match status" value="1"/>
</dbReference>
<dbReference type="InterPro" id="IPR027469">
    <property type="entry name" value="Cation_efflux_TMD_sf"/>
</dbReference>
<dbReference type="GO" id="GO:0008324">
    <property type="term" value="F:monoatomic cation transmembrane transporter activity"/>
    <property type="evidence" value="ECO:0007669"/>
    <property type="project" value="InterPro"/>
</dbReference>
<organism evidence="9 10">
    <name type="scientific">Rubus argutus</name>
    <name type="common">Southern blackberry</name>
    <dbReference type="NCBI Taxonomy" id="59490"/>
    <lineage>
        <taxon>Eukaryota</taxon>
        <taxon>Viridiplantae</taxon>
        <taxon>Streptophyta</taxon>
        <taxon>Embryophyta</taxon>
        <taxon>Tracheophyta</taxon>
        <taxon>Spermatophyta</taxon>
        <taxon>Magnoliopsida</taxon>
        <taxon>eudicotyledons</taxon>
        <taxon>Gunneridae</taxon>
        <taxon>Pentapetalae</taxon>
        <taxon>rosids</taxon>
        <taxon>fabids</taxon>
        <taxon>Rosales</taxon>
        <taxon>Rosaceae</taxon>
        <taxon>Rosoideae</taxon>
        <taxon>Rosoideae incertae sedis</taxon>
        <taxon>Rubus</taxon>
    </lineage>
</organism>
<dbReference type="InterPro" id="IPR027470">
    <property type="entry name" value="Cation_efflux_CTD"/>
</dbReference>
<protein>
    <recommendedName>
        <fullName evidence="11">Cation efflux protein cytoplasmic domain-containing protein</fullName>
    </recommendedName>
</protein>
<dbReference type="Gene3D" id="1.20.1510.10">
    <property type="entry name" value="Cation efflux protein transmembrane domain"/>
    <property type="match status" value="1"/>
</dbReference>